<dbReference type="AlphaFoldDB" id="A0A0L8MAA7"/>
<feature type="compositionally biased region" description="Basic and acidic residues" evidence="2">
    <location>
        <begin position="133"/>
        <end position="151"/>
    </location>
</feature>
<evidence type="ECO:0000256" key="1">
    <source>
        <dbReference type="SAM" id="Coils"/>
    </source>
</evidence>
<evidence type="ECO:0000256" key="2">
    <source>
        <dbReference type="SAM" id="MobiDB-lite"/>
    </source>
</evidence>
<feature type="region of interest" description="Disordered" evidence="2">
    <location>
        <begin position="64"/>
        <end position="161"/>
    </location>
</feature>
<feature type="compositionally biased region" description="Low complexity" evidence="2">
    <location>
        <begin position="64"/>
        <end position="128"/>
    </location>
</feature>
<evidence type="ECO:0008006" key="5">
    <source>
        <dbReference type="Google" id="ProtNLM"/>
    </source>
</evidence>
<proteinExistence type="predicted"/>
<dbReference type="EMBL" id="LGUV01000341">
    <property type="protein sequence ID" value="KOG47239.1"/>
    <property type="molecule type" value="Genomic_DNA"/>
</dbReference>
<feature type="coiled-coil region" evidence="1">
    <location>
        <begin position="29"/>
        <end position="56"/>
    </location>
</feature>
<reference evidence="4" key="1">
    <citation type="submission" date="2015-07" db="EMBL/GenBank/DDBJ databases">
        <authorList>
            <consortium name="Consortium for Microbial Forensics and Genomics (microFORGE)"/>
            <person name="Knight B.M."/>
            <person name="Roberts D.P."/>
            <person name="Lin D."/>
            <person name="Hari K."/>
            <person name="Fletcher J."/>
            <person name="Melcher U."/>
            <person name="Blagden T."/>
            <person name="Winegar R.A."/>
        </authorList>
    </citation>
    <scope>NUCLEOTIDE SEQUENCE [LARGE SCALE GENOMIC DNA]</scope>
    <source>
        <strain evidence="4">NRRL B-1447</strain>
    </source>
</reference>
<sequence>MSTDSNVTRVKDDYAEQIAGDLAANQAAQEQRRGELQRLQQEIGELEESEKVLLRMQDALGVAAAPTTTRPAGRAAKRAAVPSARRAGASAGAGKSAGAGAKKATVTKAKATAKTASGAADAAPAAKAPRARKAADKAADKAVDKAADKASGDTAVKTEAGSPSWLELVTAVLAGGTEPRSAAEVAEAVSAAHPARTVQAGVVRNTLEQGVARGLLERSKQGRSVYYSPVVAPTPAEPQAALPQQP</sequence>
<comment type="caution">
    <text evidence="3">The sequence shown here is derived from an EMBL/GenBank/DDBJ whole genome shotgun (WGS) entry which is preliminary data.</text>
</comment>
<dbReference type="RefSeq" id="WP_063785584.1">
    <property type="nucleotide sequence ID" value="NZ_LGUV01000341.1"/>
</dbReference>
<evidence type="ECO:0000313" key="3">
    <source>
        <dbReference type="EMBL" id="KOG47239.1"/>
    </source>
</evidence>
<protein>
    <recommendedName>
        <fullName evidence="5">Regulatory protein</fullName>
    </recommendedName>
</protein>
<keyword evidence="1" id="KW-0175">Coiled coil</keyword>
<evidence type="ECO:0000313" key="4">
    <source>
        <dbReference type="Proteomes" id="UP000037084"/>
    </source>
</evidence>
<name>A0A0L8MAA7_STRVG</name>
<dbReference type="PATRIC" id="fig|1961.12.peg.5509"/>
<dbReference type="OrthoDB" id="4248306at2"/>
<gene>
    <name evidence="3" type="ORF">ADK75_24590</name>
</gene>
<dbReference type="Proteomes" id="UP000037084">
    <property type="component" value="Unassembled WGS sequence"/>
</dbReference>
<organism evidence="3 4">
    <name type="scientific">Streptomyces virginiae</name>
    <name type="common">Streptomyces cinnamonensis</name>
    <dbReference type="NCBI Taxonomy" id="1961"/>
    <lineage>
        <taxon>Bacteria</taxon>
        <taxon>Bacillati</taxon>
        <taxon>Actinomycetota</taxon>
        <taxon>Actinomycetes</taxon>
        <taxon>Kitasatosporales</taxon>
        <taxon>Streptomycetaceae</taxon>
        <taxon>Streptomyces</taxon>
    </lineage>
</organism>
<accession>A0A0L8MAA7</accession>